<feature type="region of interest" description="Disordered" evidence="4">
    <location>
        <begin position="2166"/>
        <end position="2193"/>
    </location>
</feature>
<feature type="compositionally biased region" description="Low complexity" evidence="4">
    <location>
        <begin position="1662"/>
        <end position="1672"/>
    </location>
</feature>
<feature type="region of interest" description="Disordered" evidence="4">
    <location>
        <begin position="1939"/>
        <end position="1960"/>
    </location>
</feature>
<feature type="compositionally biased region" description="Polar residues" evidence="4">
    <location>
        <begin position="321"/>
        <end position="330"/>
    </location>
</feature>
<keyword evidence="2" id="KW-0963">Cytoplasm</keyword>
<dbReference type="Gene3D" id="1.10.287.1490">
    <property type="match status" value="1"/>
</dbReference>
<comment type="caution">
    <text evidence="6">The sequence shown here is derived from an EMBL/GenBank/DDBJ whole genome shotgun (WGS) entry which is preliminary data.</text>
</comment>
<feature type="coiled-coil region" evidence="3">
    <location>
        <begin position="203"/>
        <end position="237"/>
    </location>
</feature>
<dbReference type="InterPro" id="IPR012943">
    <property type="entry name" value="Cnn_1N"/>
</dbReference>
<evidence type="ECO:0000256" key="2">
    <source>
        <dbReference type="ARBA" id="ARBA00022490"/>
    </source>
</evidence>
<dbReference type="PANTHER" id="PTHR45615">
    <property type="entry name" value="MYOSIN HEAVY CHAIN, NON-MUSCLE"/>
    <property type="match status" value="1"/>
</dbReference>
<feature type="compositionally biased region" description="Low complexity" evidence="4">
    <location>
        <begin position="792"/>
        <end position="801"/>
    </location>
</feature>
<dbReference type="Pfam" id="PF07989">
    <property type="entry name" value="Cnn_1N"/>
    <property type="match status" value="1"/>
</dbReference>
<keyword evidence="7" id="KW-1185">Reference proteome</keyword>
<feature type="compositionally biased region" description="Basic and acidic residues" evidence="4">
    <location>
        <begin position="335"/>
        <end position="360"/>
    </location>
</feature>
<dbReference type="GO" id="GO:0005737">
    <property type="term" value="C:cytoplasm"/>
    <property type="evidence" value="ECO:0007669"/>
    <property type="project" value="UniProtKB-SubCell"/>
</dbReference>
<feature type="coiled-coil region" evidence="3">
    <location>
        <begin position="378"/>
        <end position="426"/>
    </location>
</feature>
<feature type="region of interest" description="Disordered" evidence="4">
    <location>
        <begin position="763"/>
        <end position="814"/>
    </location>
</feature>
<feature type="coiled-coil region" evidence="3">
    <location>
        <begin position="2310"/>
        <end position="2358"/>
    </location>
</feature>
<dbReference type="OrthoDB" id="10255000at2759"/>
<feature type="region of interest" description="Disordered" evidence="4">
    <location>
        <begin position="1646"/>
        <end position="1672"/>
    </location>
</feature>
<dbReference type="EMBL" id="BMAO01036150">
    <property type="protein sequence ID" value="GFR08302.1"/>
    <property type="molecule type" value="Genomic_DNA"/>
</dbReference>
<feature type="coiled-coil region" evidence="3">
    <location>
        <begin position="878"/>
        <end position="1260"/>
    </location>
</feature>
<feature type="region of interest" description="Disordered" evidence="4">
    <location>
        <begin position="610"/>
        <end position="663"/>
    </location>
</feature>
<sequence length="2402" mass="276724">MAECYDRFGRVGGKARGTRSQFRLNTEGLLPFKCTYPAHLTDVMDAVPSTQSDLRRADLVSPVRGTRTRAVREYEQTIEELKKENFDLKLRLFLLEDTKNKNYLRNKGSNNEDQDNTVQVIVELKLETEALRTELTTNKQLLQEANEQKEKYVSDLKELQDKFDQLQEELSTVTYHPSEQEIRLLKDENESLQKSNEFSNKIITEKDQEIENVNDQLEDLSNKNKALEAKVKKSSLAIQGIVSKYYKDIEMIPKEIRPIVQTAVQAAKENRKMDLVNAIESFKASLSELISTDGNESKATTSKDSMEELQKLAGVSKSLEELTQNKGQSHQRSKLTCEENKSSDSIHESEKSGKSESREDLDQMFDVVKENENLKVDIAEKSKIIDNMNAACNEFEQKIALLQNELSDALSKVKDLEIRINEEKGKQISSLPTKDSAIQTAVQWHSMQSKVSDKFLQNAGHSNNLDDLKEEVLTLLLVIEQKDKEISDFEQQIKSLQTQLDQENKKDVSFANLDKDDVRERSELRQRLAHSCAINNELMVHLRNLEVFMEDLLQHKNLDGSSLENISATSGFLSHLKIQREIEQSLELTSVLNDELSICEGSKIFDPNDASVSKDFNQSHQPVNTSRLSLNNSNIPSVIQGRNNPSQLSLKESPTNAAGTGTSNNEDLILLLNEKGDPEDVLIRNNHSYMDKNSPAIDNGEQLRRRCWESSTMNYLNIERAVMEHRTEQWCDSKLENPNAVHLYPSSDSDIWSEPDRDVSLQRIGIDLQKSPVSQRSPRRSRFRDKSTDGVSSQKNESSSSFNKLHTWSKRRRNSDTLKSSSICKKCMSHFQPSDTPSKEGKIDSFQKAIDQLSNTCNYQENQLEKAVFELRSKKDIIDSLIKEKQEMLNYIDHLKETNQTVAEQDSESAEKMSKLSMENMKLQNLIRELESRMSHSEGVYNQMKAELEKTKTQLKLLEAKCMEYEEELVIHSNFKNDYTQRLKEVEKEKTKLLDEIETLLVEKNELLSIIEAEKSEKQHFEMENQVLKNKLEENSKEMSLLKESSKNLELVKNELYKERQTIKELLCKIEDEKENRQHFMQENHALKKRLEENSKEVSLLKASSKDLEHVENELLREREMVKELLHKIEAEHENMQHFEKENHAMKRRLEENSKELSLLKASSKNLEHVKNELLKERQMVKELLSKIEAENENKQYFEEENHALKRRLEEKSKEVSLLKASSKDLEHVKNELLSERQMVKELLSKIEAENENKQYFEKEIHVLKSKLEENSKEVSLLRASSKDLEHVKNELLKERQMVKELLSKIEAENENKQYFEKEIHALKSKLEENSKEVSLLKASNEDLENIKNELLKEKEKSETDLLSSHSMCNELQNDLKKIKDRLKDAESKCIRYETELNESLKYQHFIFKSLSSVKDEVFTNLDSLAYVCKEYLNADFGNIVDKKSPLSIKDKPDQIGKLFEDIFGTCTNFDQMLQFLSEQLSSIQSLKEKSKTVDVENKYEIVKLQKLLDKKEKEIQSIEIQNVNLQQKIQENKEKECKLESMQQKLEMAENELNVLNERKTKMEVMVKEFQETLRNKEKSLEDLSLRNSASERQLDGFKSEIQKYQNLLNMKDDEITKLQERIFNMQTHINNLLTNKTSLSVGQMSTSSKDDIKGNISNTSDAPSISRDSSFSSIASEKDDDVYKKFEKYSKKIKALQTKLSITEKRIEILEKEKADLREEFFAQIQKDKTKTKSSEELEALSKELIELKTTLKTKTSFIKDLKNELFKTCNSLVDKQKEVDELQHKLSAARKNAVAKSPSSPLEFNSQYSDPIHKSVEANIKELKNHKWELIQGILKQQKVFYEKKNIHLGHFEKFKNHIEKLRSLQISQSLFKSGSEPLLNTPMVANSFYAEKCDKTLKNLQIELQLDVECLQNLKIFLKRFFIPLVLQNCSCAATSPKPDDDSHDGKQSNQASSEMKDMKKELKLDLWNSSSVEVMRSGSASSSSDRLISTASVVAHNLESVENALKKVKHILHQFEENNSLVGETPKKTAAKSLLLKMMEEITSLQENSEIFHLNSVLKSLGLFDIHIPQSPSKQDMSDRESLLSEETIALSRSGSLSPMSFEENFPSKLYTSGVRQKQESESFGKNESGNKQSLGISQKLALGGSQDSLFLRSHFSSPDLGIESDPNHESSAPEQQEKDFRDGSIRMSKRHLPESSYSFTDTSVNIKEVSSAIGNALHAIGYLQEYELLKKEVQESLVGIKTVLTRTGDGLQHVAKFTSPQKNLEYSTFKAIKDACGNIEVCLQKAIKLVDNFWVAPCPSVKELNMLIQQNQDQQQKLKILHESKQRQERYLEEITEKYKQAERYRENVEKKISKKLVKTKKVIRRAEFKILEKENQDLPSIPKYPFDESACQSRS</sequence>
<feature type="compositionally biased region" description="Basic and acidic residues" evidence="4">
    <location>
        <begin position="1942"/>
        <end position="1951"/>
    </location>
</feature>
<evidence type="ECO:0000256" key="3">
    <source>
        <dbReference type="SAM" id="Coils"/>
    </source>
</evidence>
<dbReference type="GO" id="GO:0005815">
    <property type="term" value="C:microtubule organizing center"/>
    <property type="evidence" value="ECO:0007669"/>
    <property type="project" value="InterPro"/>
</dbReference>
<accession>A0A8X6LH84</accession>
<feature type="coiled-coil region" evidence="3">
    <location>
        <begin position="1285"/>
        <end position="1396"/>
    </location>
</feature>
<feature type="coiled-coil region" evidence="3">
    <location>
        <begin position="465"/>
        <end position="506"/>
    </location>
</feature>
<feature type="coiled-coil region" evidence="3">
    <location>
        <begin position="64"/>
        <end position="98"/>
    </location>
</feature>
<feature type="region of interest" description="Disordered" evidence="4">
    <location>
        <begin position="2118"/>
        <end position="2137"/>
    </location>
</feature>
<comment type="subcellular location">
    <subcellularLocation>
        <location evidence="1">Cytoplasm</location>
    </subcellularLocation>
</comment>
<evidence type="ECO:0000256" key="1">
    <source>
        <dbReference type="ARBA" id="ARBA00004496"/>
    </source>
</evidence>
<evidence type="ECO:0000256" key="4">
    <source>
        <dbReference type="SAM" id="MobiDB-lite"/>
    </source>
</evidence>
<feature type="coiled-coil region" evidence="3">
    <location>
        <begin position="1688"/>
        <end position="1795"/>
    </location>
</feature>
<feature type="region of interest" description="Disordered" evidence="4">
    <location>
        <begin position="321"/>
        <end position="360"/>
    </location>
</feature>
<gene>
    <name evidence="6" type="primary">NCL1_14748</name>
    <name evidence="6" type="ORF">TNCT_189521</name>
</gene>
<feature type="coiled-coil region" evidence="3">
    <location>
        <begin position="128"/>
        <end position="176"/>
    </location>
</feature>
<feature type="domain" description="Centrosomin N-terminal motif 1" evidence="5">
    <location>
        <begin position="71"/>
        <end position="148"/>
    </location>
</feature>
<dbReference type="Proteomes" id="UP000887116">
    <property type="component" value="Unassembled WGS sequence"/>
</dbReference>
<dbReference type="PANTHER" id="PTHR45615:SF80">
    <property type="entry name" value="GRIP DOMAIN-CONTAINING PROTEIN"/>
    <property type="match status" value="1"/>
</dbReference>
<feature type="compositionally biased region" description="Basic and acidic residues" evidence="4">
    <location>
        <begin position="2181"/>
        <end position="2190"/>
    </location>
</feature>
<reference evidence="6" key="1">
    <citation type="submission" date="2020-07" db="EMBL/GenBank/DDBJ databases">
        <title>Multicomponent nature underlies the extraordinary mechanical properties of spider dragline silk.</title>
        <authorList>
            <person name="Kono N."/>
            <person name="Nakamura H."/>
            <person name="Mori M."/>
            <person name="Yoshida Y."/>
            <person name="Ohtoshi R."/>
            <person name="Malay A.D."/>
            <person name="Moran D.A.P."/>
            <person name="Tomita M."/>
            <person name="Numata K."/>
            <person name="Arakawa K."/>
        </authorList>
    </citation>
    <scope>NUCLEOTIDE SEQUENCE</scope>
</reference>
<name>A0A8X6LH84_TRICU</name>
<keyword evidence="3" id="KW-0175">Coiled coil</keyword>
<evidence type="ECO:0000313" key="6">
    <source>
        <dbReference type="EMBL" id="GFR08302.1"/>
    </source>
</evidence>
<protein>
    <submittedName>
        <fullName evidence="6">Cnn_1N domain-containing protein</fullName>
    </submittedName>
</protein>
<proteinExistence type="predicted"/>
<organism evidence="6 7">
    <name type="scientific">Trichonephila clavata</name>
    <name type="common">Joro spider</name>
    <name type="synonym">Nephila clavata</name>
    <dbReference type="NCBI Taxonomy" id="2740835"/>
    <lineage>
        <taxon>Eukaryota</taxon>
        <taxon>Metazoa</taxon>
        <taxon>Ecdysozoa</taxon>
        <taxon>Arthropoda</taxon>
        <taxon>Chelicerata</taxon>
        <taxon>Arachnida</taxon>
        <taxon>Araneae</taxon>
        <taxon>Araneomorphae</taxon>
        <taxon>Entelegynae</taxon>
        <taxon>Araneoidea</taxon>
        <taxon>Nephilidae</taxon>
        <taxon>Trichonephila</taxon>
    </lineage>
</organism>
<evidence type="ECO:0000313" key="7">
    <source>
        <dbReference type="Proteomes" id="UP000887116"/>
    </source>
</evidence>
<evidence type="ECO:0000259" key="5">
    <source>
        <dbReference type="Pfam" id="PF07989"/>
    </source>
</evidence>
<feature type="coiled-coil region" evidence="3">
    <location>
        <begin position="1502"/>
        <end position="1623"/>
    </location>
</feature>